<evidence type="ECO:0000259" key="1">
    <source>
        <dbReference type="Pfam" id="PF01966"/>
    </source>
</evidence>
<dbReference type="RefSeq" id="WP_264852180.1">
    <property type="nucleotide sequence ID" value="NZ_BRXR01000001.1"/>
</dbReference>
<name>A0ABQ5NCE6_9CLOT</name>
<protein>
    <recommendedName>
        <fullName evidence="1">HD domain-containing protein</fullName>
    </recommendedName>
</protein>
<dbReference type="Gene3D" id="1.10.3210.10">
    <property type="entry name" value="Hypothetical protein af1432"/>
    <property type="match status" value="1"/>
</dbReference>
<dbReference type="Pfam" id="PF01966">
    <property type="entry name" value="HD"/>
    <property type="match status" value="1"/>
</dbReference>
<dbReference type="Proteomes" id="UP001208567">
    <property type="component" value="Unassembled WGS sequence"/>
</dbReference>
<feature type="domain" description="HD" evidence="1">
    <location>
        <begin position="40"/>
        <end position="142"/>
    </location>
</feature>
<reference evidence="2 3" key="1">
    <citation type="journal article" date="2024" name="Int. J. Syst. Evol. Microbiol.">
        <title>Clostridium omnivorum sp. nov., isolated from anoxic soil under the treatment of reductive soil disinfestation.</title>
        <authorList>
            <person name="Ueki A."/>
            <person name="Tonouchi A."/>
            <person name="Kaku N."/>
            <person name="Honma S."/>
            <person name="Ueki K."/>
        </authorList>
    </citation>
    <scope>NUCLEOTIDE SEQUENCE [LARGE SCALE GENOMIC DNA]</scope>
    <source>
        <strain evidence="2 3">E14</strain>
    </source>
</reference>
<accession>A0ABQ5NCE6</accession>
<comment type="caution">
    <text evidence="2">The sequence shown here is derived from an EMBL/GenBank/DDBJ whole genome shotgun (WGS) entry which is preliminary data.</text>
</comment>
<proteinExistence type="predicted"/>
<organism evidence="2 3">
    <name type="scientific">Clostridium omnivorum</name>
    <dbReference type="NCBI Taxonomy" id="1604902"/>
    <lineage>
        <taxon>Bacteria</taxon>
        <taxon>Bacillati</taxon>
        <taxon>Bacillota</taxon>
        <taxon>Clostridia</taxon>
        <taxon>Eubacteriales</taxon>
        <taxon>Clostridiaceae</taxon>
        <taxon>Clostridium</taxon>
    </lineage>
</organism>
<dbReference type="CDD" id="cd00077">
    <property type="entry name" value="HDc"/>
    <property type="match status" value="1"/>
</dbReference>
<gene>
    <name evidence="2" type="ORF">bsdE14_42800</name>
</gene>
<dbReference type="EMBL" id="BRXR01000001">
    <property type="protein sequence ID" value="GLC32870.1"/>
    <property type="molecule type" value="Genomic_DNA"/>
</dbReference>
<evidence type="ECO:0000313" key="3">
    <source>
        <dbReference type="Proteomes" id="UP001208567"/>
    </source>
</evidence>
<dbReference type="InterPro" id="IPR003607">
    <property type="entry name" value="HD/PDEase_dom"/>
</dbReference>
<dbReference type="SUPFAM" id="SSF109604">
    <property type="entry name" value="HD-domain/PDEase-like"/>
    <property type="match status" value="1"/>
</dbReference>
<dbReference type="InterPro" id="IPR006674">
    <property type="entry name" value="HD_domain"/>
</dbReference>
<sequence>MEKNILDEGKQFLITYLKDKSMDYETIHPWRNSWEFVVLHSFRVEGYVKKILEKEYHDLTNDEILLTRLAAVLHDVGRIHKREGHALISKEIVCNWLESNKEIRENIEEKHRLLTLVEKHSNKEEHEDDYCLQVLRDADVLDEIGVMSIFMCSNWLDRSNPYFFNQLQDRIENFEIGFCEDGYKLLNTQTAKLILDEKATFVTNFNNRLKDELFGTEIFGQISIDGYLNNNVY</sequence>
<keyword evidence="3" id="KW-1185">Reference proteome</keyword>
<evidence type="ECO:0000313" key="2">
    <source>
        <dbReference type="EMBL" id="GLC32870.1"/>
    </source>
</evidence>